<sequence>MMIEPPTLPKRSRRAEEIIAVARELTEEIGWESLTMRILADRVGIKAPSLYKHTANKDELRALLTIDSLLNVGYAMWATEHEDGSYRLRDLVMTFRQAAVSHPELYRLVMTGSISCEALQKGQWRQLLVETSQWLNVPLSSIAPNRMIAYAVWSSAYGLATLETNRSLDDSDGEATKVWNTLIDVYEPHFEAARKARENDTSLHAEIDTLHYPLEIIPHPMEDTVGEISPLDGLDFDTPVPFPMPVF</sequence>
<feature type="domain" description="HTH tetR-type" evidence="3">
    <location>
        <begin position="12"/>
        <end position="72"/>
    </location>
</feature>
<dbReference type="InterPro" id="IPR036271">
    <property type="entry name" value="Tet_transcr_reg_TetR-rel_C_sf"/>
</dbReference>
<dbReference type="Proteomes" id="UP000664332">
    <property type="component" value="Unassembled WGS sequence"/>
</dbReference>
<dbReference type="PROSITE" id="PS50977">
    <property type="entry name" value="HTH_TETR_2"/>
    <property type="match status" value="1"/>
</dbReference>
<dbReference type="SUPFAM" id="SSF48498">
    <property type="entry name" value="Tetracyclin repressor-like, C-terminal domain"/>
    <property type="match status" value="1"/>
</dbReference>
<dbReference type="Gene3D" id="1.10.10.60">
    <property type="entry name" value="Homeodomain-like"/>
    <property type="match status" value="1"/>
</dbReference>
<dbReference type="Pfam" id="PF00440">
    <property type="entry name" value="TetR_N"/>
    <property type="match status" value="1"/>
</dbReference>
<comment type="caution">
    <text evidence="4">The sequence shown here is derived from an EMBL/GenBank/DDBJ whole genome shotgun (WGS) entry which is preliminary data.</text>
</comment>
<reference evidence="4" key="1">
    <citation type="submission" date="2021-03" db="EMBL/GenBank/DDBJ databases">
        <authorList>
            <person name="Sun Q."/>
        </authorList>
    </citation>
    <scope>NUCLEOTIDE SEQUENCE</scope>
    <source>
        <strain evidence="4">CCM 8862</strain>
    </source>
</reference>
<dbReference type="InterPro" id="IPR009057">
    <property type="entry name" value="Homeodomain-like_sf"/>
</dbReference>
<name>A0A939DZG1_9CORY</name>
<proteinExistence type="predicted"/>
<accession>A0A939DZG1</accession>
<dbReference type="InterPro" id="IPR050109">
    <property type="entry name" value="HTH-type_TetR-like_transc_reg"/>
</dbReference>
<dbReference type="PRINTS" id="PR00455">
    <property type="entry name" value="HTHTETR"/>
</dbReference>
<evidence type="ECO:0000256" key="2">
    <source>
        <dbReference type="PROSITE-ProRule" id="PRU00335"/>
    </source>
</evidence>
<protein>
    <submittedName>
        <fullName evidence="4">TetR family transcriptional regulator</fullName>
    </submittedName>
</protein>
<keyword evidence="1 2" id="KW-0238">DNA-binding</keyword>
<gene>
    <name evidence="4" type="ORF">JZY06_00185</name>
</gene>
<evidence type="ECO:0000256" key="1">
    <source>
        <dbReference type="ARBA" id="ARBA00023125"/>
    </source>
</evidence>
<keyword evidence="5" id="KW-1185">Reference proteome</keyword>
<dbReference type="EMBL" id="JAFLEQ010000003">
    <property type="protein sequence ID" value="MBN9643053.1"/>
    <property type="molecule type" value="Genomic_DNA"/>
</dbReference>
<organism evidence="4 5">
    <name type="scientific">Corynebacterium mendelii</name>
    <dbReference type="NCBI Taxonomy" id="2765362"/>
    <lineage>
        <taxon>Bacteria</taxon>
        <taxon>Bacillati</taxon>
        <taxon>Actinomycetota</taxon>
        <taxon>Actinomycetes</taxon>
        <taxon>Mycobacteriales</taxon>
        <taxon>Corynebacteriaceae</taxon>
        <taxon>Corynebacterium</taxon>
    </lineage>
</organism>
<dbReference type="GO" id="GO:0003700">
    <property type="term" value="F:DNA-binding transcription factor activity"/>
    <property type="evidence" value="ECO:0007669"/>
    <property type="project" value="TreeGrafter"/>
</dbReference>
<dbReference type="AlphaFoldDB" id="A0A939DZG1"/>
<dbReference type="PANTHER" id="PTHR30055">
    <property type="entry name" value="HTH-TYPE TRANSCRIPTIONAL REGULATOR RUTR"/>
    <property type="match status" value="1"/>
</dbReference>
<dbReference type="PANTHER" id="PTHR30055:SF239">
    <property type="entry name" value="TRANSCRIPTIONAL REGULATORY PROTEIN"/>
    <property type="match status" value="1"/>
</dbReference>
<dbReference type="GO" id="GO:0000976">
    <property type="term" value="F:transcription cis-regulatory region binding"/>
    <property type="evidence" value="ECO:0007669"/>
    <property type="project" value="TreeGrafter"/>
</dbReference>
<dbReference type="Gene3D" id="1.10.357.10">
    <property type="entry name" value="Tetracycline Repressor, domain 2"/>
    <property type="match status" value="1"/>
</dbReference>
<evidence type="ECO:0000313" key="4">
    <source>
        <dbReference type="EMBL" id="MBN9643053.1"/>
    </source>
</evidence>
<dbReference type="SUPFAM" id="SSF46689">
    <property type="entry name" value="Homeodomain-like"/>
    <property type="match status" value="1"/>
</dbReference>
<feature type="DNA-binding region" description="H-T-H motif" evidence="2">
    <location>
        <begin position="35"/>
        <end position="54"/>
    </location>
</feature>
<evidence type="ECO:0000259" key="3">
    <source>
        <dbReference type="PROSITE" id="PS50977"/>
    </source>
</evidence>
<dbReference type="InterPro" id="IPR001647">
    <property type="entry name" value="HTH_TetR"/>
</dbReference>
<evidence type="ECO:0000313" key="5">
    <source>
        <dbReference type="Proteomes" id="UP000664332"/>
    </source>
</evidence>